<evidence type="ECO:0000313" key="3">
    <source>
        <dbReference type="Proteomes" id="UP000298111"/>
    </source>
</evidence>
<feature type="compositionally biased region" description="Basic and acidic residues" evidence="1">
    <location>
        <begin position="10"/>
        <end position="20"/>
    </location>
</feature>
<dbReference type="EMBL" id="RCIY01000040">
    <property type="protein sequence ID" value="TGG86056.1"/>
    <property type="molecule type" value="Genomic_DNA"/>
</dbReference>
<gene>
    <name evidence="2" type="ORF">D8771_06470</name>
</gene>
<evidence type="ECO:0000313" key="2">
    <source>
        <dbReference type="EMBL" id="TGG86056.1"/>
    </source>
</evidence>
<organism evidence="2 3">
    <name type="scientific">Streptomyces albus</name>
    <dbReference type="NCBI Taxonomy" id="1888"/>
    <lineage>
        <taxon>Bacteria</taxon>
        <taxon>Bacillati</taxon>
        <taxon>Actinomycetota</taxon>
        <taxon>Actinomycetes</taxon>
        <taxon>Kitasatosporales</taxon>
        <taxon>Streptomycetaceae</taxon>
        <taxon>Streptomyces</taxon>
    </lineage>
</organism>
<evidence type="ECO:0000256" key="1">
    <source>
        <dbReference type="SAM" id="MobiDB-lite"/>
    </source>
</evidence>
<dbReference type="Proteomes" id="UP000298111">
    <property type="component" value="Unassembled WGS sequence"/>
</dbReference>
<feature type="region of interest" description="Disordered" evidence="1">
    <location>
        <begin position="1"/>
        <end position="20"/>
    </location>
</feature>
<dbReference type="GeneID" id="75179999"/>
<accession>A0A8H1LIK4</accession>
<comment type="caution">
    <text evidence="2">The sequence shown here is derived from an EMBL/GenBank/DDBJ whole genome shotgun (WGS) entry which is preliminary data.</text>
</comment>
<reference evidence="2 3" key="1">
    <citation type="submission" date="2018-10" db="EMBL/GenBank/DDBJ databases">
        <title>Isolation of pseudouridimycin from Streptomyces albus DSM 40763.</title>
        <authorList>
            <person name="Rosenqvist P."/>
            <person name="Metsae-Ketelae M."/>
            <person name="Virta P."/>
        </authorList>
    </citation>
    <scope>NUCLEOTIDE SEQUENCE [LARGE SCALE GENOMIC DNA]</scope>
    <source>
        <strain evidence="2 3">DSM 40763</strain>
    </source>
</reference>
<name>A0A8H1LIK4_9ACTN</name>
<dbReference type="AlphaFoldDB" id="A0A8H1LIK4"/>
<dbReference type="RefSeq" id="WP_037611682.1">
    <property type="nucleotide sequence ID" value="NZ_CP103060.1"/>
</dbReference>
<protein>
    <submittedName>
        <fullName evidence="2">Uncharacterized protein</fullName>
    </submittedName>
</protein>
<proteinExistence type="predicted"/>
<sequence length="120" mass="12655">MGEGRPGLGLEHRPTLSQGDRLDEAARALDGMRKGLGGAPFAGLAGLALNPFADAAFGEYGGQQAFTSFARAWDEEIEVLAGALRQIRGKIGDGVALNTHTDHGVRSALHTIGRPAEHRR</sequence>